<keyword evidence="10" id="KW-0628">Postsynaptic cell membrane</keyword>
<dbReference type="InterPro" id="IPR051701">
    <property type="entry name" value="Mito_OM_Translocase_MSP1"/>
</dbReference>
<dbReference type="InterPro" id="IPR003593">
    <property type="entry name" value="AAA+_ATPase"/>
</dbReference>
<evidence type="ECO:0000256" key="6">
    <source>
        <dbReference type="ARBA" id="ARBA00022989"/>
    </source>
</evidence>
<feature type="transmembrane region" description="Helical" evidence="15">
    <location>
        <begin position="16"/>
        <end position="36"/>
    </location>
</feature>
<evidence type="ECO:0000313" key="17">
    <source>
        <dbReference type="Ensembl" id="ENSBMSP00010027237.1"/>
    </source>
</evidence>
<dbReference type="SUPFAM" id="SSF52540">
    <property type="entry name" value="P-loop containing nucleoside triphosphate hydrolases"/>
    <property type="match status" value="1"/>
</dbReference>
<evidence type="ECO:0000259" key="16">
    <source>
        <dbReference type="SMART" id="SM00382"/>
    </source>
</evidence>
<dbReference type="PANTHER" id="PTHR45644:SF2">
    <property type="entry name" value="OUTER MITOCHONDRIAL TRANSMEMBRANE HELIX TRANSLOCASE"/>
    <property type="match status" value="1"/>
</dbReference>
<evidence type="ECO:0000256" key="10">
    <source>
        <dbReference type="ARBA" id="ARBA00023257"/>
    </source>
</evidence>
<evidence type="ECO:0000256" key="8">
    <source>
        <dbReference type="ARBA" id="ARBA00023128"/>
    </source>
</evidence>
<comment type="catalytic activity">
    <reaction evidence="14">
        <text>[protein]-with a C-terminal TM segment(out) + ATP + H2O = [protein]-with a C-terminal TM segment(in) + ADP + phosphate + H(+)</text>
        <dbReference type="Rhea" id="RHEA:66168"/>
        <dbReference type="Rhea" id="RHEA-COMP:16963"/>
        <dbReference type="ChEBI" id="CHEBI:15377"/>
        <dbReference type="ChEBI" id="CHEBI:15378"/>
        <dbReference type="ChEBI" id="CHEBI:30616"/>
        <dbReference type="ChEBI" id="CHEBI:43474"/>
        <dbReference type="ChEBI" id="CHEBI:90782"/>
        <dbReference type="ChEBI" id="CHEBI:456216"/>
    </reaction>
</comment>
<organism evidence="17">
    <name type="scientific">Balaenoptera musculus</name>
    <name type="common">Blue whale</name>
    <dbReference type="NCBI Taxonomy" id="9771"/>
    <lineage>
        <taxon>Eukaryota</taxon>
        <taxon>Metazoa</taxon>
        <taxon>Chordata</taxon>
        <taxon>Craniata</taxon>
        <taxon>Vertebrata</taxon>
        <taxon>Euteleostomi</taxon>
        <taxon>Mammalia</taxon>
        <taxon>Eutheria</taxon>
        <taxon>Laurasiatheria</taxon>
        <taxon>Artiodactyla</taxon>
        <taxon>Whippomorpha</taxon>
        <taxon>Cetacea</taxon>
        <taxon>Mysticeti</taxon>
        <taxon>Balaenopteridae</taxon>
        <taxon>Balaenoptera</taxon>
    </lineage>
</organism>
<keyword evidence="5" id="KW-0067">ATP-binding</keyword>
<evidence type="ECO:0000256" key="5">
    <source>
        <dbReference type="ARBA" id="ARBA00022840"/>
    </source>
</evidence>
<accession>A0A8C0DYZ8</accession>
<proteinExistence type="inferred from homology"/>
<keyword evidence="3 15" id="KW-0812">Transmembrane</keyword>
<dbReference type="GO" id="GO:0005741">
    <property type="term" value="C:mitochondrial outer membrane"/>
    <property type="evidence" value="ECO:0007669"/>
    <property type="project" value="TreeGrafter"/>
</dbReference>
<dbReference type="GO" id="GO:0005778">
    <property type="term" value="C:peroxisomal membrane"/>
    <property type="evidence" value="ECO:0007669"/>
    <property type="project" value="UniProtKB-SubCell"/>
</dbReference>
<dbReference type="GO" id="GO:0045211">
    <property type="term" value="C:postsynaptic membrane"/>
    <property type="evidence" value="ECO:0007669"/>
    <property type="project" value="UniProtKB-SubCell"/>
</dbReference>
<dbReference type="PANTHER" id="PTHR45644">
    <property type="entry name" value="AAA ATPASE, PUTATIVE (AFU_ORTHOLOGUE AFUA_2G12920)-RELATED-RELATED"/>
    <property type="match status" value="1"/>
</dbReference>
<comment type="similarity">
    <text evidence="12">Belongs to the AAA ATPase family. MSP1 subfamily.</text>
</comment>
<dbReference type="InterPro" id="IPR027417">
    <property type="entry name" value="P-loop_NTPase"/>
</dbReference>
<sequence length="303" mass="34343">MEHAEAFSRPLSRNNVGLIFCLMIFDAITYFTIEWIMDAEKLMKPIGVKNEKLSEYEMGIAAHQLDRLNTYVTWSDIRSLNDVITDLKDTVILPTKKKHLFENSKLLQPPKGVFLYAPPCCGRTLITKATAKKAGCCFLNLQPSTLTGKWYGESQKLAAAVFSLAMKPQSSIIFIDEIDSFLRKRSSSDHEATAMMKTQLMSLWDGLGTDHRCQVIVMRATNHPQDFDSDMIGRMPMRFHVNQPVLRQTSMWELILFFVLVLSITERDVSKSQGIIVDLCIDPFSSISCCFTNFAAVLLCVYT</sequence>
<name>A0A8C0DYZ8_BALMU</name>
<dbReference type="GeneTree" id="ENSGT00550000074823"/>
<dbReference type="Pfam" id="PF00004">
    <property type="entry name" value="AAA"/>
    <property type="match status" value="1"/>
</dbReference>
<dbReference type="GO" id="GO:0005524">
    <property type="term" value="F:ATP binding"/>
    <property type="evidence" value="ECO:0007669"/>
    <property type="project" value="UniProtKB-KW"/>
</dbReference>
<keyword evidence="7" id="KW-0770">Synapse</keyword>
<evidence type="ECO:0000256" key="15">
    <source>
        <dbReference type="SAM" id="Phobius"/>
    </source>
</evidence>
<dbReference type="Gene3D" id="3.40.50.300">
    <property type="entry name" value="P-loop containing nucleotide triphosphate hydrolases"/>
    <property type="match status" value="1"/>
</dbReference>
<dbReference type="SMART" id="SM00382">
    <property type="entry name" value="AAA"/>
    <property type="match status" value="1"/>
</dbReference>
<keyword evidence="6 15" id="KW-1133">Transmembrane helix</keyword>
<comment type="subcellular location">
    <subcellularLocation>
        <location evidence="1">Mitochondrion</location>
    </subcellularLocation>
    <subcellularLocation>
        <location evidence="2">Peroxisome membrane</location>
        <topology evidence="2">Single-pass membrane protein</topology>
    </subcellularLocation>
    <subcellularLocation>
        <location evidence="11">Postsynaptic cell membrane</location>
        <topology evidence="11">Single-pass membrane protein</topology>
    </subcellularLocation>
</comment>
<evidence type="ECO:0000256" key="3">
    <source>
        <dbReference type="ARBA" id="ARBA00022692"/>
    </source>
</evidence>
<evidence type="ECO:0000256" key="14">
    <source>
        <dbReference type="ARBA" id="ARBA00048588"/>
    </source>
</evidence>
<evidence type="ECO:0000256" key="11">
    <source>
        <dbReference type="ARBA" id="ARBA00037805"/>
    </source>
</evidence>
<evidence type="ECO:0000256" key="1">
    <source>
        <dbReference type="ARBA" id="ARBA00004173"/>
    </source>
</evidence>
<dbReference type="InterPro" id="IPR003959">
    <property type="entry name" value="ATPase_AAA_core"/>
</dbReference>
<dbReference type="FunFam" id="3.40.50.300:FF:000538">
    <property type="entry name" value="ATPase family AAA domain-containing protein 1"/>
    <property type="match status" value="1"/>
</dbReference>
<evidence type="ECO:0000256" key="13">
    <source>
        <dbReference type="ARBA" id="ARBA00040718"/>
    </source>
</evidence>
<evidence type="ECO:0000256" key="7">
    <source>
        <dbReference type="ARBA" id="ARBA00023018"/>
    </source>
</evidence>
<dbReference type="GO" id="GO:0140570">
    <property type="term" value="P:extraction of mislocalized protein from mitochondrial outer membrane"/>
    <property type="evidence" value="ECO:0007669"/>
    <property type="project" value="TreeGrafter"/>
</dbReference>
<reference evidence="17" key="1">
    <citation type="submission" date="2023-09" db="UniProtKB">
        <authorList>
            <consortium name="Ensembl"/>
        </authorList>
    </citation>
    <scope>IDENTIFICATION</scope>
</reference>
<dbReference type="Ensembl" id="ENSBMST00010029984.1">
    <property type="protein sequence ID" value="ENSBMSP00010027237.1"/>
    <property type="gene ID" value="ENSBMSG00010019812.1"/>
</dbReference>
<evidence type="ECO:0000256" key="12">
    <source>
        <dbReference type="ARBA" id="ARBA00038383"/>
    </source>
</evidence>
<dbReference type="GO" id="GO:0016887">
    <property type="term" value="F:ATP hydrolysis activity"/>
    <property type="evidence" value="ECO:0007669"/>
    <property type="project" value="InterPro"/>
</dbReference>
<keyword evidence="8" id="KW-0496">Mitochondrion</keyword>
<dbReference type="AlphaFoldDB" id="A0A8C0DYZ8"/>
<evidence type="ECO:0000256" key="2">
    <source>
        <dbReference type="ARBA" id="ARBA00004549"/>
    </source>
</evidence>
<protein>
    <recommendedName>
        <fullName evidence="13">Outer mitochondrial transmembrane helix translocase</fullName>
    </recommendedName>
</protein>
<feature type="domain" description="AAA+ ATPase" evidence="16">
    <location>
        <begin position="109"/>
        <end position="249"/>
    </location>
</feature>
<evidence type="ECO:0000256" key="9">
    <source>
        <dbReference type="ARBA" id="ARBA00023136"/>
    </source>
</evidence>
<keyword evidence="4" id="KW-0547">Nucleotide-binding</keyword>
<keyword evidence="9 15" id="KW-0472">Membrane</keyword>
<evidence type="ECO:0000256" key="4">
    <source>
        <dbReference type="ARBA" id="ARBA00022741"/>
    </source>
</evidence>